<keyword evidence="5" id="KW-1185">Reference proteome</keyword>
<dbReference type="SUPFAM" id="SSF46785">
    <property type="entry name" value="Winged helix' DNA-binding domain"/>
    <property type="match status" value="1"/>
</dbReference>
<accession>A0ABU0YND2</accession>
<dbReference type="InterPro" id="IPR051534">
    <property type="entry name" value="CBASS_pafABC_assoc_protein"/>
</dbReference>
<gene>
    <name evidence="4" type="ORF">Q8A70_16125</name>
</gene>
<organism evidence="4 5">
    <name type="scientific">Dongia sedimenti</name>
    <dbReference type="NCBI Taxonomy" id="3064282"/>
    <lineage>
        <taxon>Bacteria</taxon>
        <taxon>Pseudomonadati</taxon>
        <taxon>Pseudomonadota</taxon>
        <taxon>Alphaproteobacteria</taxon>
        <taxon>Rhodospirillales</taxon>
        <taxon>Dongiaceae</taxon>
        <taxon>Dongia</taxon>
    </lineage>
</organism>
<evidence type="ECO:0000259" key="3">
    <source>
        <dbReference type="PROSITE" id="PS51000"/>
    </source>
</evidence>
<name>A0ABU0YND2_9PROT</name>
<evidence type="ECO:0000313" key="5">
    <source>
        <dbReference type="Proteomes" id="UP001230156"/>
    </source>
</evidence>
<sequence>MRRAQRLFDIIQHLRRKRLVRASELAEKLEVSERTIYRDIAELMASGVPVEGAPGLGYALRGGYDLPPLMFDSQEIEALVLGARIVESWSDRALAESAGQALAKIETVLPEHLRRSLAETALIAPSRHFAEKLNVDSIELRRALRQRLKVRFRYKDGRETETERQVWPLGLAFYGPVWILAAWCELRQDFRAFRLDRMDGLVLSDEKFKPERGKTLNDYLARQLGNAP</sequence>
<comment type="caution">
    <text evidence="4">The sequence shown here is derived from an EMBL/GenBank/DDBJ whole genome shotgun (WGS) entry which is preliminary data.</text>
</comment>
<dbReference type="PROSITE" id="PS52050">
    <property type="entry name" value="WYL"/>
    <property type="match status" value="1"/>
</dbReference>
<dbReference type="PANTHER" id="PTHR34580:SF3">
    <property type="entry name" value="PROTEIN PAFB"/>
    <property type="match status" value="1"/>
</dbReference>
<dbReference type="InterPro" id="IPR001034">
    <property type="entry name" value="DeoR_HTH"/>
</dbReference>
<dbReference type="InterPro" id="IPR026881">
    <property type="entry name" value="WYL_dom"/>
</dbReference>
<dbReference type="InterPro" id="IPR036390">
    <property type="entry name" value="WH_DNA-bd_sf"/>
</dbReference>
<proteinExistence type="predicted"/>
<dbReference type="RefSeq" id="WP_379956960.1">
    <property type="nucleotide sequence ID" value="NZ_JAUYVI010000005.1"/>
</dbReference>
<dbReference type="Pfam" id="PF13280">
    <property type="entry name" value="WYL"/>
    <property type="match status" value="1"/>
</dbReference>
<dbReference type="Gene3D" id="1.10.10.10">
    <property type="entry name" value="Winged helix-like DNA-binding domain superfamily/Winged helix DNA-binding domain"/>
    <property type="match status" value="1"/>
</dbReference>
<keyword evidence="2" id="KW-0804">Transcription</keyword>
<dbReference type="Pfam" id="PF08279">
    <property type="entry name" value="HTH_11"/>
    <property type="match status" value="1"/>
</dbReference>
<evidence type="ECO:0000256" key="1">
    <source>
        <dbReference type="ARBA" id="ARBA00023015"/>
    </source>
</evidence>
<reference evidence="5" key="1">
    <citation type="submission" date="2023-08" db="EMBL/GenBank/DDBJ databases">
        <title>Rhodospirillaceae gen. nov., a novel taxon isolated from the Yangtze River Yuezi River estuary sludge.</title>
        <authorList>
            <person name="Ruan L."/>
        </authorList>
    </citation>
    <scope>NUCLEOTIDE SEQUENCE [LARGE SCALE GENOMIC DNA]</scope>
    <source>
        <strain evidence="5">R-7</strain>
    </source>
</reference>
<protein>
    <submittedName>
        <fullName evidence="4">YafY family protein</fullName>
    </submittedName>
</protein>
<keyword evidence="1" id="KW-0805">Transcription regulation</keyword>
<dbReference type="Proteomes" id="UP001230156">
    <property type="component" value="Unassembled WGS sequence"/>
</dbReference>
<dbReference type="InterPro" id="IPR013196">
    <property type="entry name" value="HTH_11"/>
</dbReference>
<dbReference type="PROSITE" id="PS51000">
    <property type="entry name" value="HTH_DEOR_2"/>
    <property type="match status" value="1"/>
</dbReference>
<dbReference type="InterPro" id="IPR036388">
    <property type="entry name" value="WH-like_DNA-bd_sf"/>
</dbReference>
<evidence type="ECO:0000313" key="4">
    <source>
        <dbReference type="EMBL" id="MDQ7249216.1"/>
    </source>
</evidence>
<feature type="domain" description="HTH deoR-type" evidence="3">
    <location>
        <begin position="3"/>
        <end position="66"/>
    </location>
</feature>
<evidence type="ECO:0000256" key="2">
    <source>
        <dbReference type="ARBA" id="ARBA00023163"/>
    </source>
</evidence>
<dbReference type="PANTHER" id="PTHR34580">
    <property type="match status" value="1"/>
</dbReference>
<dbReference type="EMBL" id="JAUYVI010000005">
    <property type="protein sequence ID" value="MDQ7249216.1"/>
    <property type="molecule type" value="Genomic_DNA"/>
</dbReference>